<dbReference type="Pfam" id="PF25120">
    <property type="entry name" value="DUF7814"/>
    <property type="match status" value="1"/>
</dbReference>
<evidence type="ECO:0000259" key="7">
    <source>
        <dbReference type="Pfam" id="PF25120"/>
    </source>
</evidence>
<dbReference type="GO" id="GO:0032259">
    <property type="term" value="P:methylation"/>
    <property type="evidence" value="ECO:0007669"/>
    <property type="project" value="UniProtKB-KW"/>
</dbReference>
<evidence type="ECO:0000256" key="3">
    <source>
        <dbReference type="ARBA" id="ARBA00022679"/>
    </source>
</evidence>
<evidence type="ECO:0000256" key="1">
    <source>
        <dbReference type="ARBA" id="ARBA00011900"/>
    </source>
</evidence>
<dbReference type="AlphaFoldDB" id="M0CVU9"/>
<dbReference type="InterPro" id="IPR002052">
    <property type="entry name" value="DNA_methylase_N6_adenine_CS"/>
</dbReference>
<evidence type="ECO:0000259" key="6">
    <source>
        <dbReference type="Pfam" id="PF07669"/>
    </source>
</evidence>
<dbReference type="eggNOG" id="arCOG04814">
    <property type="taxonomic scope" value="Archaea"/>
</dbReference>
<dbReference type="InterPro" id="IPR011639">
    <property type="entry name" value="MethylTrfase_TaqI-like_dom"/>
</dbReference>
<feature type="domain" description="Type II methyltransferase M.TaqI-like" evidence="6">
    <location>
        <begin position="541"/>
        <end position="731"/>
    </location>
</feature>
<dbReference type="EMBL" id="AOIU01000020">
    <property type="protein sequence ID" value="ELZ26537.1"/>
    <property type="molecule type" value="Genomic_DNA"/>
</dbReference>
<dbReference type="InterPro" id="IPR056716">
    <property type="entry name" value="DUF7814"/>
</dbReference>
<protein>
    <recommendedName>
        <fullName evidence="1">site-specific DNA-methyltransferase (adenine-specific)</fullName>
        <ecNumber evidence="1">2.1.1.72</ecNumber>
    </recommendedName>
</protein>
<dbReference type="Proteomes" id="UP000011626">
    <property type="component" value="Unassembled WGS sequence"/>
</dbReference>
<accession>M0CVU9</accession>
<dbReference type="SUPFAM" id="SSF53335">
    <property type="entry name" value="S-adenosyl-L-methionine-dependent methyltransferases"/>
    <property type="match status" value="1"/>
</dbReference>
<dbReference type="STRING" id="797114.C475_08927"/>
<dbReference type="GO" id="GO:0009007">
    <property type="term" value="F:site-specific DNA-methyltransferase (adenine-specific) activity"/>
    <property type="evidence" value="ECO:0007669"/>
    <property type="project" value="UniProtKB-EC"/>
</dbReference>
<sequence>MDAVDDAIAESVDRLTNEIDADRLHELLTNRDTTDVLEGRDISGEADPEPITRQRIVEPLLDVLGFDDRLREVKGEGEEGRVGALRADYSISLDDIDTESERLLIEAEPIGKGLDDSDHGLGQVRDWLSRRRFRADYGIATDGIRWILVKYDPDTDGTDVLVSVDLTPAFLHHLDTEQSQLGSAHTDRVDEFVAAFERYNLFDVIREAPAVLAAQRKDLTDEFYDEYVSAVFGDPDDPSSTSLISDGVLPPDDATVEHQQLFAVTLTNRLIFVEFLEDKWLVEPGLLNKIVDEYRDGYYPNTSLYKQFIQPLFYDVLATRPSERDAGADHELFEGIPYLNSDLFRPEIEGSGQEPVDEHPFDVRDDELIEIIELLEDYTFSADGRPNDLDPSIIGNVFEKTINKITLSSQSQKELGAYYTPDSITRFCSERTVPPALLERFQEVAGDEEGDYYYLMDWEHDDIDAYDDVYQFIDDLPQLEGIEDDLLDVVNDFRAIDPACGSGHFLTSVINDIVRIRRAIHERKPDPTPAPFTLAKRTVLNNIYGVDIMPQAVQIGKLRLWLSVLEKGETATLQRKMEQEDEDWLTLPNIGFNLRSGNSLIGYIGLEEEGQTTIGSWNQQSVRRRYADVIREVREYKRTDDDEAALEARHEAEDKIRDHAEGLNERIRDDFAEAGVEDITADEIADYDPMHWVVEFAEVYAEGGFDVIVANPPWDRLTADRDTFFARFDDRYDVGFRVLPPSEADARVEELLEDDDIEESWEEFRRQMDQRSTYFSNSDTYDLQDPEVFDRKVGAEDDLSRLFLERAFELARDDSHTAFVLPGNLWLGASAKDLRRHLLDNTDFHTLAQFINGDIFDNVDNRKRICIMAFGNSGETDTVHGAFEHGDTTILNDFDDAAITVERDLLDQFSPESFVFPYIRSREQIDILETIIDHPIISDDTQDWFLNPYRELDRTNDRDRFIENEADGDYPVYGGRNVYQYSYDDTHIDIQKPEFWSVNDGSDDDARQRIREKKQRDLKNAIYHDLNLSGSSMKGAVNDLLQKRRSRELTPDDVLLDCSAPRIVYRDVARPTDERTMIGAVIPSGVVCHNKLHTVSRFEPKPAARDELEEFPLHNIYHRTLTDKEMFAALGLLNSLPVGYLMRSKIDSTVVMYKVKESQMPRLTEGDDWFDYIWQRAARLSCYGPQFEDLREELDIDAATSKQERDRLRAEIDAAALTVYGLSDDEAEYLINDFYRTDDPTLMTDDYFDLVLEKYRQIDA</sequence>
<reference evidence="8 9" key="1">
    <citation type="journal article" date="2014" name="PLoS Genet.">
        <title>Phylogenetically driven sequencing of extremely halophilic archaea reveals strategies for static and dynamic osmo-response.</title>
        <authorList>
            <person name="Becker E.A."/>
            <person name="Seitzer P.M."/>
            <person name="Tritt A."/>
            <person name="Larsen D."/>
            <person name="Krusor M."/>
            <person name="Yao A.I."/>
            <person name="Wu D."/>
            <person name="Madern D."/>
            <person name="Eisen J.A."/>
            <person name="Darling A.E."/>
            <person name="Facciotti M.T."/>
        </authorList>
    </citation>
    <scope>NUCLEOTIDE SEQUENCE [LARGE SCALE GENOMIC DNA]</scope>
    <source>
        <strain evidence="8 9">2-9-1</strain>
    </source>
</reference>
<name>M0CVU9_9EURY</name>
<feature type="domain" description="DUF7814" evidence="7">
    <location>
        <begin position="262"/>
        <end position="346"/>
    </location>
</feature>
<keyword evidence="2" id="KW-0489">Methyltransferase</keyword>
<proteinExistence type="predicted"/>
<dbReference type="GO" id="GO:0006304">
    <property type="term" value="P:DNA modification"/>
    <property type="evidence" value="ECO:0007669"/>
    <property type="project" value="InterPro"/>
</dbReference>
<dbReference type="EC" id="2.1.1.72" evidence="1"/>
<comment type="catalytic activity">
    <reaction evidence="5">
        <text>a 2'-deoxyadenosine in DNA + S-adenosyl-L-methionine = an N(6)-methyl-2'-deoxyadenosine in DNA + S-adenosyl-L-homocysteine + H(+)</text>
        <dbReference type="Rhea" id="RHEA:15197"/>
        <dbReference type="Rhea" id="RHEA-COMP:12418"/>
        <dbReference type="Rhea" id="RHEA-COMP:12419"/>
        <dbReference type="ChEBI" id="CHEBI:15378"/>
        <dbReference type="ChEBI" id="CHEBI:57856"/>
        <dbReference type="ChEBI" id="CHEBI:59789"/>
        <dbReference type="ChEBI" id="CHEBI:90615"/>
        <dbReference type="ChEBI" id="CHEBI:90616"/>
        <dbReference type="EC" id="2.1.1.72"/>
    </reaction>
</comment>
<dbReference type="InterPro" id="IPR050953">
    <property type="entry name" value="N4_N6_ade-DNA_methylase"/>
</dbReference>
<gene>
    <name evidence="8" type="ORF">C475_08927</name>
</gene>
<dbReference type="PANTHER" id="PTHR33841:SF1">
    <property type="entry name" value="DNA METHYLTRANSFERASE A"/>
    <property type="match status" value="1"/>
</dbReference>
<dbReference type="PANTHER" id="PTHR33841">
    <property type="entry name" value="DNA METHYLTRANSFERASE YEEA-RELATED"/>
    <property type="match status" value="1"/>
</dbReference>
<dbReference type="PATRIC" id="fig|797114.5.peg.1813"/>
<organism evidence="8 9">
    <name type="scientific">Halosimplex carlsbadense 2-9-1</name>
    <dbReference type="NCBI Taxonomy" id="797114"/>
    <lineage>
        <taxon>Archaea</taxon>
        <taxon>Methanobacteriati</taxon>
        <taxon>Methanobacteriota</taxon>
        <taxon>Stenosarchaea group</taxon>
        <taxon>Halobacteria</taxon>
        <taxon>Halobacteriales</taxon>
        <taxon>Haloarculaceae</taxon>
        <taxon>Halosimplex</taxon>
    </lineage>
</organism>
<keyword evidence="4" id="KW-0949">S-adenosyl-L-methionine</keyword>
<evidence type="ECO:0000313" key="9">
    <source>
        <dbReference type="Proteomes" id="UP000011626"/>
    </source>
</evidence>
<comment type="caution">
    <text evidence="8">The sequence shown here is derived from an EMBL/GenBank/DDBJ whole genome shotgun (WGS) entry which is preliminary data.</text>
</comment>
<dbReference type="PROSITE" id="PS00092">
    <property type="entry name" value="N6_MTASE"/>
    <property type="match status" value="1"/>
</dbReference>
<dbReference type="InterPro" id="IPR029063">
    <property type="entry name" value="SAM-dependent_MTases_sf"/>
</dbReference>
<dbReference type="GO" id="GO:0003676">
    <property type="term" value="F:nucleic acid binding"/>
    <property type="evidence" value="ECO:0007669"/>
    <property type="project" value="InterPro"/>
</dbReference>
<dbReference type="Pfam" id="PF07669">
    <property type="entry name" value="Eco57I"/>
    <property type="match status" value="1"/>
</dbReference>
<evidence type="ECO:0000313" key="8">
    <source>
        <dbReference type="EMBL" id="ELZ26537.1"/>
    </source>
</evidence>
<dbReference type="Gene3D" id="3.40.50.150">
    <property type="entry name" value="Vaccinia Virus protein VP39"/>
    <property type="match status" value="1"/>
</dbReference>
<evidence type="ECO:0000256" key="5">
    <source>
        <dbReference type="ARBA" id="ARBA00047942"/>
    </source>
</evidence>
<evidence type="ECO:0000256" key="2">
    <source>
        <dbReference type="ARBA" id="ARBA00022603"/>
    </source>
</evidence>
<evidence type="ECO:0000256" key="4">
    <source>
        <dbReference type="ARBA" id="ARBA00022691"/>
    </source>
</evidence>
<keyword evidence="9" id="KW-1185">Reference proteome</keyword>
<keyword evidence="3" id="KW-0808">Transferase</keyword>